<organism evidence="3 4">
    <name type="scientific">Glycomyces buryatensis</name>
    <dbReference type="NCBI Taxonomy" id="2570927"/>
    <lineage>
        <taxon>Bacteria</taxon>
        <taxon>Bacillati</taxon>
        <taxon>Actinomycetota</taxon>
        <taxon>Actinomycetes</taxon>
        <taxon>Glycomycetales</taxon>
        <taxon>Glycomycetaceae</taxon>
        <taxon>Glycomyces</taxon>
    </lineage>
</organism>
<evidence type="ECO:0000313" key="4">
    <source>
        <dbReference type="Proteomes" id="UP000308760"/>
    </source>
</evidence>
<gene>
    <name evidence="3" type="ORF">FAB82_00110</name>
</gene>
<dbReference type="NCBIfam" id="NF040570">
    <property type="entry name" value="guided_TnpB"/>
    <property type="match status" value="1"/>
</dbReference>
<proteinExistence type="predicted"/>
<dbReference type="InterPro" id="IPR051399">
    <property type="entry name" value="RNA-guided_DNA_endo/Transpos"/>
</dbReference>
<dbReference type="EMBL" id="STGY01000001">
    <property type="protein sequence ID" value="THV43505.1"/>
    <property type="molecule type" value="Genomic_DNA"/>
</dbReference>
<protein>
    <submittedName>
        <fullName evidence="3">Transposase</fullName>
    </submittedName>
</protein>
<dbReference type="RefSeq" id="WP_136532503.1">
    <property type="nucleotide sequence ID" value="NZ_STGY01000001.1"/>
</dbReference>
<dbReference type="PANTHER" id="PTHR30405:SF11">
    <property type="entry name" value="RNA-GUIDED DNA ENDONUCLEASE RV2885C-RELATED"/>
    <property type="match status" value="1"/>
</dbReference>
<feature type="domain" description="Cas12f1-like TNB" evidence="2">
    <location>
        <begin position="300"/>
        <end position="366"/>
    </location>
</feature>
<dbReference type="GO" id="GO:0003677">
    <property type="term" value="F:DNA binding"/>
    <property type="evidence" value="ECO:0007669"/>
    <property type="project" value="UniProtKB-KW"/>
</dbReference>
<comment type="caution">
    <text evidence="3">The sequence shown here is derived from an EMBL/GenBank/DDBJ whole genome shotgun (WGS) entry which is preliminary data.</text>
</comment>
<evidence type="ECO:0000256" key="1">
    <source>
        <dbReference type="ARBA" id="ARBA00023125"/>
    </source>
</evidence>
<name>A0A4S8QKI0_9ACTN</name>
<evidence type="ECO:0000313" key="3">
    <source>
        <dbReference type="EMBL" id="THV43505.1"/>
    </source>
</evidence>
<dbReference type="Pfam" id="PF07282">
    <property type="entry name" value="Cas12f1-like_TNB"/>
    <property type="match status" value="1"/>
</dbReference>
<reference evidence="3 4" key="2">
    <citation type="submission" date="2019-05" db="EMBL/GenBank/DDBJ databases">
        <title>Glycomyces buryatensis sp. nov.</title>
        <authorList>
            <person name="Nikitina E."/>
        </authorList>
    </citation>
    <scope>NUCLEOTIDE SEQUENCE [LARGE SCALE GENOMIC DNA]</scope>
    <source>
        <strain evidence="3 4">18</strain>
    </source>
</reference>
<keyword evidence="4" id="KW-1185">Reference proteome</keyword>
<dbReference type="OrthoDB" id="4278026at2"/>
<accession>A0A4S8QKI0</accession>
<dbReference type="NCBIfam" id="TIGR01766">
    <property type="entry name" value="IS200/IS605 family accessory protein TnpB-like domain"/>
    <property type="match status" value="1"/>
</dbReference>
<reference evidence="4" key="1">
    <citation type="submission" date="2019-04" db="EMBL/GenBank/DDBJ databases">
        <title>Nocardioides xinjiangensis sp. nov.</title>
        <authorList>
            <person name="Liu S."/>
        </authorList>
    </citation>
    <scope>NUCLEOTIDE SEQUENCE [LARGE SCALE GENOMIC DNA]</scope>
    <source>
        <strain evidence="4">18</strain>
    </source>
</reference>
<dbReference type="AlphaFoldDB" id="A0A4S8QKI0"/>
<keyword evidence="1" id="KW-0238">DNA-binding</keyword>
<dbReference type="Proteomes" id="UP000308760">
    <property type="component" value="Unassembled WGS sequence"/>
</dbReference>
<dbReference type="InterPro" id="IPR010095">
    <property type="entry name" value="Cas12f1-like_TNB"/>
</dbReference>
<sequence>MKIAVTVKLSPTPEQAASMRATLKVANEAANWVSQVAFDRGVPREYALRTHTYAELKTRGLGAQAAQHVIKKVSDAYTTLRANIKAGNLGEPGSVRRGKAESKPIAFRADSAQPFDDRCLSWQLDAGTVSIWTVAGRIRGIPFTGGADQLKTLRGFRKGESNLVCRDGVFYLMATCEVPESALNEHPMGWLGVDLGIVNVATTSDGKIRSNRARNRQREREQDLRAKLHAKGTKAAKRLLKIRRRKEQRRNNDINHQVSKRIVAEAERTGHGIALETLTGLRDRVRLRKPQRAAIHSWPFHQLAAFIAYKAKIAGVPVVYVDAAYTSQECSYCHHVDKKNRPSQAVFCCRSCGVVAHADWNASRNIAARGDSAWTAGRESRVPPPPEAR</sequence>
<evidence type="ECO:0000259" key="2">
    <source>
        <dbReference type="Pfam" id="PF07282"/>
    </source>
</evidence>
<dbReference type="PANTHER" id="PTHR30405">
    <property type="entry name" value="TRANSPOSASE"/>
    <property type="match status" value="1"/>
</dbReference>